<dbReference type="PANTHER" id="PTHR37540:SF5">
    <property type="entry name" value="TRANSCRIPTION FACTOR DOMAIN-CONTAINING PROTEIN"/>
    <property type="match status" value="1"/>
</dbReference>
<keyword evidence="4" id="KW-1185">Reference proteome</keyword>
<sequence>MALIAAMHNSLANWNDTTTLDFHRFQTVKAVNSRLNVEGKDGGYPVSDGVLIAVAMLVNVESYIGSLESAAAHMQGLKRMIDLRGGIIDGLGYSPVLQRTIAWADYSYATAANEPLVLPFIPNLAGSLGLHDRFMSRSMVLNMEPLGYGDLTIRNREIIEIMELLHSISHFINGFDYNDLESSVSERVQVSDSIYLAEWKLCQLEEVLRSKYFTGRTSCSPPSLYSDDTLSPQEAKGPATDLSDTLIYAAHLFLHLAVRGQPPTAYRHKILVESLVSSLYGPLMSLDLLAWPSLTSFEHPASCTGNNLVEASASGRSPADERPASPTTDMEFLAGYTSSERKADAGTPITAHDDLHSDILLWILFTGCCVRIPPTPYNSAYMYHGVIEGNAREFFMSALANCCRRRRIFESGILHTKLKSVVWLGSWCDYQLKTIWLEIEPQIRNFGSSALTSG</sequence>
<dbReference type="AlphaFoldDB" id="A0A9P9BTS5"/>
<comment type="caution">
    <text evidence="3">The sequence shown here is derived from an EMBL/GenBank/DDBJ whole genome shotgun (WGS) entry which is preliminary data.</text>
</comment>
<reference evidence="3" key="1">
    <citation type="journal article" date="2021" name="Nat. Commun.">
        <title>Genetic determinants of endophytism in the Arabidopsis root mycobiome.</title>
        <authorList>
            <person name="Mesny F."/>
            <person name="Miyauchi S."/>
            <person name="Thiergart T."/>
            <person name="Pickel B."/>
            <person name="Atanasova L."/>
            <person name="Karlsson M."/>
            <person name="Huettel B."/>
            <person name="Barry K.W."/>
            <person name="Haridas S."/>
            <person name="Chen C."/>
            <person name="Bauer D."/>
            <person name="Andreopoulos W."/>
            <person name="Pangilinan J."/>
            <person name="LaButti K."/>
            <person name="Riley R."/>
            <person name="Lipzen A."/>
            <person name="Clum A."/>
            <person name="Drula E."/>
            <person name="Henrissat B."/>
            <person name="Kohler A."/>
            <person name="Grigoriev I.V."/>
            <person name="Martin F.M."/>
            <person name="Hacquard S."/>
        </authorList>
    </citation>
    <scope>NUCLEOTIDE SEQUENCE</scope>
    <source>
        <strain evidence="3">MPI-CAGE-CH-0230</strain>
    </source>
</reference>
<name>A0A9P9BTS5_9PEZI</name>
<dbReference type="Pfam" id="PF11951">
    <property type="entry name" value="Fungal_trans_2"/>
    <property type="match status" value="1"/>
</dbReference>
<dbReference type="PANTHER" id="PTHR37540">
    <property type="entry name" value="TRANSCRIPTION FACTOR (ACR-2), PUTATIVE-RELATED-RELATED"/>
    <property type="match status" value="1"/>
</dbReference>
<accession>A0A9P9BTS5</accession>
<dbReference type="EMBL" id="JAGTJQ010000002">
    <property type="protein sequence ID" value="KAH7037287.1"/>
    <property type="molecule type" value="Genomic_DNA"/>
</dbReference>
<feature type="region of interest" description="Disordered" evidence="2">
    <location>
        <begin position="308"/>
        <end position="327"/>
    </location>
</feature>
<proteinExistence type="predicted"/>
<evidence type="ECO:0000313" key="4">
    <source>
        <dbReference type="Proteomes" id="UP000756346"/>
    </source>
</evidence>
<evidence type="ECO:0000313" key="3">
    <source>
        <dbReference type="EMBL" id="KAH7037287.1"/>
    </source>
</evidence>
<dbReference type="RefSeq" id="XP_046016408.1">
    <property type="nucleotide sequence ID" value="XM_046163136.1"/>
</dbReference>
<dbReference type="OrthoDB" id="4158087at2759"/>
<evidence type="ECO:0000256" key="1">
    <source>
        <dbReference type="ARBA" id="ARBA00023242"/>
    </source>
</evidence>
<organism evidence="3 4">
    <name type="scientific">Microdochium trichocladiopsis</name>
    <dbReference type="NCBI Taxonomy" id="1682393"/>
    <lineage>
        <taxon>Eukaryota</taxon>
        <taxon>Fungi</taxon>
        <taxon>Dikarya</taxon>
        <taxon>Ascomycota</taxon>
        <taxon>Pezizomycotina</taxon>
        <taxon>Sordariomycetes</taxon>
        <taxon>Xylariomycetidae</taxon>
        <taxon>Xylariales</taxon>
        <taxon>Microdochiaceae</taxon>
        <taxon>Microdochium</taxon>
    </lineage>
</organism>
<gene>
    <name evidence="3" type="ORF">B0I36DRAFT_63843</name>
</gene>
<evidence type="ECO:0000256" key="2">
    <source>
        <dbReference type="SAM" id="MobiDB-lite"/>
    </source>
</evidence>
<keyword evidence="1" id="KW-0539">Nucleus</keyword>
<dbReference type="GeneID" id="70192682"/>
<feature type="compositionally biased region" description="Polar residues" evidence="2">
    <location>
        <begin position="217"/>
        <end position="232"/>
    </location>
</feature>
<feature type="region of interest" description="Disordered" evidence="2">
    <location>
        <begin position="217"/>
        <end position="237"/>
    </location>
</feature>
<dbReference type="Proteomes" id="UP000756346">
    <property type="component" value="Unassembled WGS sequence"/>
</dbReference>
<protein>
    <submittedName>
        <fullName evidence="3">Uncharacterized protein</fullName>
    </submittedName>
</protein>
<dbReference type="InterPro" id="IPR021858">
    <property type="entry name" value="Fun_TF"/>
</dbReference>